<keyword evidence="5 7" id="KW-0687">Ribonucleoprotein</keyword>
<reference evidence="9" key="1">
    <citation type="submission" date="2018-11" db="EMBL/GenBank/DDBJ databases">
        <title>Henneguya salminicola genome and transcriptome.</title>
        <authorList>
            <person name="Yahalomi D."/>
            <person name="Atkinson S.D."/>
            <person name="Neuhof M."/>
            <person name="Chang E.S."/>
            <person name="Philippe H."/>
            <person name="Cartwright P."/>
            <person name="Bartholomew J.L."/>
            <person name="Huchon D."/>
        </authorList>
    </citation>
    <scope>NUCLEOTIDE SEQUENCE</scope>
    <source>
        <strain evidence="9">Hz1</strain>
        <tissue evidence="9">Whole</tissue>
    </source>
</reference>
<evidence type="ECO:0000256" key="1">
    <source>
        <dbReference type="ARBA" id="ARBA00004496"/>
    </source>
</evidence>
<evidence type="ECO:0000256" key="7">
    <source>
        <dbReference type="HAMAP-Rule" id="MF_03015"/>
    </source>
</evidence>
<dbReference type="GO" id="GO:0006412">
    <property type="term" value="P:translation"/>
    <property type="evidence" value="ECO:0007669"/>
    <property type="project" value="UniProtKB-UniRule"/>
</dbReference>
<dbReference type="PRINTS" id="PR00395">
    <property type="entry name" value="RIBOSOMALS2"/>
</dbReference>
<evidence type="ECO:0000256" key="6">
    <source>
        <dbReference type="ARBA" id="ARBA00035256"/>
    </source>
</evidence>
<dbReference type="InterPro" id="IPR018130">
    <property type="entry name" value="Ribosomal_uS2_CS"/>
</dbReference>
<evidence type="ECO:0000256" key="4">
    <source>
        <dbReference type="ARBA" id="ARBA00022980"/>
    </source>
</evidence>
<protein>
    <recommendedName>
        <fullName evidence="6 7">Small ribosomal subunit protein uS2</fullName>
    </recommendedName>
</protein>
<evidence type="ECO:0000256" key="5">
    <source>
        <dbReference type="ARBA" id="ARBA00023274"/>
    </source>
</evidence>
<comment type="function">
    <text evidence="7">Required for the assembly and/or stability of the 40S ribosomal subunit. Required for the processing of the 20S rRNA-precursor to mature 18S rRNA in a late step of the maturation of 40S ribosomal subunits.</text>
</comment>
<evidence type="ECO:0000256" key="3">
    <source>
        <dbReference type="ARBA" id="ARBA00022490"/>
    </source>
</evidence>
<dbReference type="PROSITE" id="PS00963">
    <property type="entry name" value="RIBOSOMAL_S2_2"/>
    <property type="match status" value="1"/>
</dbReference>
<keyword evidence="4 7" id="KW-0689">Ribosomal protein</keyword>
<dbReference type="InterPro" id="IPR005707">
    <property type="entry name" value="Ribosomal_uS2_euk/arc"/>
</dbReference>
<name>A0A6G3ME94_HENSL</name>
<proteinExistence type="inferred from homology"/>
<dbReference type="Gene3D" id="3.40.50.10490">
    <property type="entry name" value="Glucose-6-phosphate isomerase like protein, domain 1"/>
    <property type="match status" value="1"/>
</dbReference>
<dbReference type="SUPFAM" id="SSF52313">
    <property type="entry name" value="Ribosomal protein S2"/>
    <property type="match status" value="1"/>
</dbReference>
<sequence>MVRNEYYPLEEQDVKKLLRSGTHCGEITVNSNMKSFIFLHRTDNHYCIDLMKTWNHLQLAARILCGIENPKDIYAVSGSPTSHRAVLKFALYTKCSSFAGKFTPGCLTNQAQTHFKEPRIIVVSDPLIDHQVVIEAACMGIPVIALCNTNCPLNYIDIVIPCNNKGVWSVGVMWWMLAREVLRLRGVVSRNKPWNIMVDMFFQREQALEAKESTANKNVKVQPQAEDQILEDLSRGRNQEEQSNPPIDCQSVPDIDHWTMIRPL</sequence>
<evidence type="ECO:0000256" key="8">
    <source>
        <dbReference type="RuleBase" id="RU003631"/>
    </source>
</evidence>
<dbReference type="GO" id="GO:0000028">
    <property type="term" value="P:ribosomal small subunit assembly"/>
    <property type="evidence" value="ECO:0007669"/>
    <property type="project" value="UniProtKB-UniRule"/>
</dbReference>
<dbReference type="NCBIfam" id="TIGR01012">
    <property type="entry name" value="uS2_euk_arch"/>
    <property type="match status" value="1"/>
</dbReference>
<dbReference type="InterPro" id="IPR027498">
    <property type="entry name" value="Ribosomal_uS2_euk"/>
</dbReference>
<organism evidence="9">
    <name type="scientific">Henneguya salminicola</name>
    <name type="common">Myxosporean</name>
    <dbReference type="NCBI Taxonomy" id="69463"/>
    <lineage>
        <taxon>Eukaryota</taxon>
        <taxon>Metazoa</taxon>
        <taxon>Cnidaria</taxon>
        <taxon>Myxozoa</taxon>
        <taxon>Myxosporea</taxon>
        <taxon>Bivalvulida</taxon>
        <taxon>Platysporina</taxon>
        <taxon>Myxobolidae</taxon>
        <taxon>Henneguya</taxon>
    </lineage>
</organism>
<evidence type="ECO:0000256" key="2">
    <source>
        <dbReference type="ARBA" id="ARBA00006242"/>
    </source>
</evidence>
<dbReference type="HAMAP" id="MF_03015">
    <property type="entry name" value="Ribosomal_S2_euk"/>
    <property type="match status" value="1"/>
</dbReference>
<dbReference type="FunFam" id="3.40.50.10490:FF:000030">
    <property type="entry name" value="30S ribosomal protein S2"/>
    <property type="match status" value="1"/>
</dbReference>
<dbReference type="GO" id="GO:0022627">
    <property type="term" value="C:cytosolic small ribosomal subunit"/>
    <property type="evidence" value="ECO:0007669"/>
    <property type="project" value="UniProtKB-UniRule"/>
</dbReference>
<keyword evidence="3 7" id="KW-0963">Cytoplasm</keyword>
<dbReference type="GO" id="GO:0003735">
    <property type="term" value="F:structural constituent of ribosome"/>
    <property type="evidence" value="ECO:0007669"/>
    <property type="project" value="UniProtKB-UniRule"/>
</dbReference>
<comment type="subunit">
    <text evidence="7">Component of the small ribosomal subunit. Mature ribosomes consist of a small (40S) and a large (60S) subunit. The 40S subunit contains about 33 different proteins and 1 molecule of RNA (18S). The 60S subunit contains about 49 different proteins and 3 molecules of RNA (28S, 5.8S and 5S). Interacts with ribosomal protein S21.</text>
</comment>
<dbReference type="InterPro" id="IPR023591">
    <property type="entry name" value="Ribosomal_uS2_flav_dom_sf"/>
</dbReference>
<evidence type="ECO:0000313" key="9">
    <source>
        <dbReference type="EMBL" id="NDJ92304.1"/>
    </source>
</evidence>
<accession>A0A6G3ME94</accession>
<dbReference type="EMBL" id="GHBP01000432">
    <property type="protein sequence ID" value="NDJ92304.1"/>
    <property type="molecule type" value="Transcribed_RNA"/>
</dbReference>
<dbReference type="AlphaFoldDB" id="A0A6G3ME94"/>
<dbReference type="Pfam" id="PF00318">
    <property type="entry name" value="Ribosomal_S2"/>
    <property type="match status" value="2"/>
</dbReference>
<comment type="similarity">
    <text evidence="2 7 8">Belongs to the universal ribosomal protein uS2 family.</text>
</comment>
<dbReference type="InterPro" id="IPR001865">
    <property type="entry name" value="Ribosomal_uS2"/>
</dbReference>
<dbReference type="PANTHER" id="PTHR11489">
    <property type="entry name" value="40S RIBOSOMAL PROTEIN SA"/>
    <property type="match status" value="1"/>
</dbReference>
<comment type="subcellular location">
    <subcellularLocation>
        <location evidence="1 7">Cytoplasm</location>
    </subcellularLocation>
</comment>
<dbReference type="CDD" id="cd01425">
    <property type="entry name" value="RPS2"/>
    <property type="match status" value="1"/>
</dbReference>